<reference evidence="10 11" key="1">
    <citation type="journal article" date="2019" name="Sci. Rep.">
        <title>Comparative genomics of chytrid fungi reveal insights into the obligate biotrophic and pathogenic lifestyle of Synchytrium endobioticum.</title>
        <authorList>
            <person name="van de Vossenberg B.T.L.H."/>
            <person name="Warris S."/>
            <person name="Nguyen H.D.T."/>
            <person name="van Gent-Pelzer M.P.E."/>
            <person name="Joly D.L."/>
            <person name="van de Geest H.C."/>
            <person name="Bonants P.J.M."/>
            <person name="Smith D.S."/>
            <person name="Levesque C.A."/>
            <person name="van der Lee T.A.J."/>
        </authorList>
    </citation>
    <scope>NUCLEOTIDE SEQUENCE [LARGE SCALE GENOMIC DNA]</scope>
    <source>
        <strain evidence="10 11">CBS 809.83</strain>
    </source>
</reference>
<keyword evidence="2" id="KW-0963">Cytoplasm</keyword>
<evidence type="ECO:0000256" key="8">
    <source>
        <dbReference type="SAM" id="MobiDB-lite"/>
    </source>
</evidence>
<feature type="region of interest" description="Disordered" evidence="8">
    <location>
        <begin position="458"/>
        <end position="484"/>
    </location>
</feature>
<evidence type="ECO:0000256" key="2">
    <source>
        <dbReference type="ARBA" id="ARBA00022490"/>
    </source>
</evidence>
<keyword evidence="11" id="KW-1185">Reference proteome</keyword>
<feature type="region of interest" description="Disordered" evidence="8">
    <location>
        <begin position="426"/>
        <end position="445"/>
    </location>
</feature>
<keyword evidence="6" id="KW-0206">Cytoskeleton</keyword>
<dbReference type="Proteomes" id="UP000318582">
    <property type="component" value="Unassembled WGS sequence"/>
</dbReference>
<feature type="domain" description="CAP-Gly" evidence="9">
    <location>
        <begin position="522"/>
        <end position="564"/>
    </location>
</feature>
<proteinExistence type="predicted"/>
<feature type="region of interest" description="Disordered" evidence="8">
    <location>
        <begin position="81"/>
        <end position="185"/>
    </location>
</feature>
<dbReference type="PROSITE" id="PS50245">
    <property type="entry name" value="CAP_GLY_2"/>
    <property type="match status" value="1"/>
</dbReference>
<dbReference type="AlphaFoldDB" id="A0A507E1R0"/>
<keyword evidence="4" id="KW-0243">Dynein</keyword>
<dbReference type="SMART" id="SM01052">
    <property type="entry name" value="CAP_GLY"/>
    <property type="match status" value="1"/>
</dbReference>
<dbReference type="Gene3D" id="2.30.30.190">
    <property type="entry name" value="CAP Gly-rich-like domain"/>
    <property type="match status" value="1"/>
</dbReference>
<evidence type="ECO:0000256" key="3">
    <source>
        <dbReference type="ARBA" id="ARBA00022701"/>
    </source>
</evidence>
<evidence type="ECO:0000313" key="11">
    <source>
        <dbReference type="Proteomes" id="UP000318582"/>
    </source>
</evidence>
<dbReference type="PANTHER" id="PTHR18916:SF6">
    <property type="entry name" value="DYNACTIN SUBUNIT 1"/>
    <property type="match status" value="1"/>
</dbReference>
<evidence type="ECO:0000313" key="10">
    <source>
        <dbReference type="EMBL" id="TPX58019.1"/>
    </source>
</evidence>
<dbReference type="InterPro" id="IPR000938">
    <property type="entry name" value="CAP-Gly_domain"/>
</dbReference>
<dbReference type="InterPro" id="IPR036859">
    <property type="entry name" value="CAP-Gly_dom_sf"/>
</dbReference>
<evidence type="ECO:0000256" key="4">
    <source>
        <dbReference type="ARBA" id="ARBA00023017"/>
    </source>
</evidence>
<feature type="coiled-coil region" evidence="7">
    <location>
        <begin position="305"/>
        <end position="332"/>
    </location>
</feature>
<feature type="region of interest" description="Disordered" evidence="8">
    <location>
        <begin position="56"/>
        <end position="75"/>
    </location>
</feature>
<dbReference type="Pfam" id="PF01302">
    <property type="entry name" value="CAP_GLY"/>
    <property type="match status" value="1"/>
</dbReference>
<feature type="compositionally biased region" description="Acidic residues" evidence="8">
    <location>
        <begin position="20"/>
        <end position="30"/>
    </location>
</feature>
<sequence>MTESARPRTGRASKQNVSEPEPEAGYESDFDGGQPEAPAGTMSNWASRIMHRTLDSAREELQSENEGGVVVMHPAKGELAPKEIAASKAAGNYSDSDFDKEDEGSRRQQPRPKSAEPREHHDANSHDVDDFETAGENAFSAHGSVRDVAHGSQRTLPGISSSTNKLAKQPGSRTASNHPSALNSRVNSTNSLADAALPPLASNAATTAGTRPQSSRGASRVLSTASSSSLYEQRGQATQSEAAIPSVTSRSASRSNLKLHPSDKKLDPKDTHAVHIVAPKKLVYQAPRDELEMKRKKDATGQSLVLQLRNQVAALKQQLGERENAIDLLRSREAELRAANAMSPRAQTNHPLDKEARILYDRQKKAYQILVQKLRREVRRLRFQRNSLADPLIETNYFPYLPRTVDGVTARSLTRTATGATRSLNSDYFAMNPPPATGNHPESGNRWWWGSGPSLSEHLPRPKTAPIQTSRNLHSARHQQPVETNFQAPGDAVACDRKLGDRVAINIRGQPYLGTLTYVGTFEAHPETGIWCGVALDLPVGKHDGIIQGKRYFTCEPSHGLFVKWNKTLSLRNHGEQPASTYRVPRPQETTAQ</sequence>
<keyword evidence="3" id="KW-0493">Microtubule</keyword>
<feature type="region of interest" description="Disordered" evidence="8">
    <location>
        <begin position="204"/>
        <end position="268"/>
    </location>
</feature>
<dbReference type="SUPFAM" id="SSF74924">
    <property type="entry name" value="Cap-Gly domain"/>
    <property type="match status" value="1"/>
</dbReference>
<comment type="subcellular location">
    <subcellularLocation>
        <location evidence="1">Cytoplasm</location>
        <location evidence="1">Cytoskeleton</location>
        <location evidence="1">Spindle</location>
    </subcellularLocation>
</comment>
<accession>A0A507E1R0</accession>
<evidence type="ECO:0000256" key="5">
    <source>
        <dbReference type="ARBA" id="ARBA00023054"/>
    </source>
</evidence>
<feature type="compositionally biased region" description="Low complexity" evidence="8">
    <location>
        <begin position="218"/>
        <end position="230"/>
    </location>
</feature>
<comment type="caution">
    <text evidence="10">The sequence shown here is derived from an EMBL/GenBank/DDBJ whole genome shotgun (WGS) entry which is preliminary data.</text>
</comment>
<evidence type="ECO:0000256" key="1">
    <source>
        <dbReference type="ARBA" id="ARBA00004186"/>
    </source>
</evidence>
<dbReference type="GO" id="GO:0005874">
    <property type="term" value="C:microtubule"/>
    <property type="evidence" value="ECO:0007669"/>
    <property type="project" value="UniProtKB-KW"/>
</dbReference>
<dbReference type="GO" id="GO:0030286">
    <property type="term" value="C:dynein complex"/>
    <property type="evidence" value="ECO:0007669"/>
    <property type="project" value="UniProtKB-KW"/>
</dbReference>
<dbReference type="STRING" id="109895.A0A507E1R0"/>
<dbReference type="PANTHER" id="PTHR18916">
    <property type="entry name" value="DYNACTIN 1-RELATED MICROTUBULE-BINDING"/>
    <property type="match status" value="1"/>
</dbReference>
<gene>
    <name evidence="10" type="ORF">PhCBS80983_g03438</name>
</gene>
<evidence type="ECO:0000256" key="6">
    <source>
        <dbReference type="ARBA" id="ARBA00023212"/>
    </source>
</evidence>
<feature type="compositionally biased region" description="Polar residues" evidence="8">
    <location>
        <begin position="152"/>
        <end position="185"/>
    </location>
</feature>
<evidence type="ECO:0000256" key="7">
    <source>
        <dbReference type="SAM" id="Coils"/>
    </source>
</evidence>
<feature type="compositionally biased region" description="Basic and acidic residues" evidence="8">
    <location>
        <begin position="113"/>
        <end position="128"/>
    </location>
</feature>
<evidence type="ECO:0000259" key="9">
    <source>
        <dbReference type="PROSITE" id="PS50245"/>
    </source>
</evidence>
<keyword evidence="5 7" id="KW-0175">Coiled coil</keyword>
<dbReference type="EMBL" id="QEAQ01000043">
    <property type="protein sequence ID" value="TPX58019.1"/>
    <property type="molecule type" value="Genomic_DNA"/>
</dbReference>
<name>A0A507E1R0_9FUNG</name>
<dbReference type="GO" id="GO:0005819">
    <property type="term" value="C:spindle"/>
    <property type="evidence" value="ECO:0007669"/>
    <property type="project" value="UniProtKB-SubCell"/>
</dbReference>
<organism evidence="10 11">
    <name type="scientific">Powellomyces hirtus</name>
    <dbReference type="NCBI Taxonomy" id="109895"/>
    <lineage>
        <taxon>Eukaryota</taxon>
        <taxon>Fungi</taxon>
        <taxon>Fungi incertae sedis</taxon>
        <taxon>Chytridiomycota</taxon>
        <taxon>Chytridiomycota incertae sedis</taxon>
        <taxon>Chytridiomycetes</taxon>
        <taxon>Spizellomycetales</taxon>
        <taxon>Powellomycetaceae</taxon>
        <taxon>Powellomyces</taxon>
    </lineage>
</organism>
<feature type="compositionally biased region" description="Polar residues" evidence="8">
    <location>
        <begin position="235"/>
        <end position="256"/>
    </location>
</feature>
<protein>
    <recommendedName>
        <fullName evidence="9">CAP-Gly domain-containing protein</fullName>
    </recommendedName>
</protein>
<feature type="region of interest" description="Disordered" evidence="8">
    <location>
        <begin position="1"/>
        <end position="51"/>
    </location>
</feature>